<evidence type="ECO:0000313" key="2">
    <source>
        <dbReference type="EMBL" id="KAF4750197.1"/>
    </source>
</evidence>
<accession>A0A7J6U073</accession>
<name>A0A7J6U073_PEROL</name>
<protein>
    <submittedName>
        <fullName evidence="2">Uncharacterized protein</fullName>
    </submittedName>
</protein>
<sequence>MENPPIRIRLRPPASELLQFVQDRVAPLIGKGGEGDDDDDSTDLLERAMMLITFGKSASMSSLEGLQLMEDLDAAILRHFDMSPTPLLTSIVRYMAMEQAKAAASSSEASGAACVVPQLADVGDATFSTTMASPPSKAATNGTVGNNNNTRRLSTREVIINTSSDEGVVPLATLLGGPSQADDS</sequence>
<evidence type="ECO:0000313" key="3">
    <source>
        <dbReference type="Proteomes" id="UP000574390"/>
    </source>
</evidence>
<comment type="caution">
    <text evidence="2">The sequence shown here is derived from an EMBL/GenBank/DDBJ whole genome shotgun (WGS) entry which is preliminary data.</text>
</comment>
<organism evidence="2 3">
    <name type="scientific">Perkinsus olseni</name>
    <name type="common">Perkinsus atlanticus</name>
    <dbReference type="NCBI Taxonomy" id="32597"/>
    <lineage>
        <taxon>Eukaryota</taxon>
        <taxon>Sar</taxon>
        <taxon>Alveolata</taxon>
        <taxon>Perkinsozoa</taxon>
        <taxon>Perkinsea</taxon>
        <taxon>Perkinsida</taxon>
        <taxon>Perkinsidae</taxon>
        <taxon>Perkinsus</taxon>
    </lineage>
</organism>
<feature type="region of interest" description="Disordered" evidence="1">
    <location>
        <begin position="131"/>
        <end position="157"/>
    </location>
</feature>
<reference evidence="2 3" key="1">
    <citation type="submission" date="2020-04" db="EMBL/GenBank/DDBJ databases">
        <title>Perkinsus olseni comparative genomics.</title>
        <authorList>
            <person name="Bogema D.R."/>
        </authorList>
    </citation>
    <scope>NUCLEOTIDE SEQUENCE [LARGE SCALE GENOMIC DNA]</scope>
    <source>
        <strain evidence="2">ATCC PRA-205</strain>
    </source>
</reference>
<evidence type="ECO:0000256" key="1">
    <source>
        <dbReference type="SAM" id="MobiDB-lite"/>
    </source>
</evidence>
<feature type="compositionally biased region" description="Low complexity" evidence="1">
    <location>
        <begin position="140"/>
        <end position="150"/>
    </location>
</feature>
<dbReference type="Proteomes" id="UP000574390">
    <property type="component" value="Unassembled WGS sequence"/>
</dbReference>
<feature type="non-terminal residue" evidence="2">
    <location>
        <position position="184"/>
    </location>
</feature>
<proteinExistence type="predicted"/>
<gene>
    <name evidence="2" type="ORF">FOZ62_006750</name>
</gene>
<dbReference type="AlphaFoldDB" id="A0A7J6U073"/>
<dbReference type="EMBL" id="JABANM010003832">
    <property type="protein sequence ID" value="KAF4750197.1"/>
    <property type="molecule type" value="Genomic_DNA"/>
</dbReference>